<dbReference type="InterPro" id="IPR009003">
    <property type="entry name" value="Peptidase_S1_PA"/>
</dbReference>
<gene>
    <name evidence="3" type="ORF">DNK47_03035</name>
</gene>
<keyword evidence="1" id="KW-1003">Cell membrane</keyword>
<keyword evidence="1" id="KW-0472">Membrane</keyword>
<protein>
    <recommendedName>
        <fullName evidence="2">DUF31 domain-containing protein</fullName>
    </recommendedName>
</protein>
<organism evidence="3 4">
    <name type="scientific">Mycoplasma wenyonii</name>
    <dbReference type="NCBI Taxonomy" id="65123"/>
    <lineage>
        <taxon>Bacteria</taxon>
        <taxon>Bacillati</taxon>
        <taxon>Mycoplasmatota</taxon>
        <taxon>Mollicutes</taxon>
        <taxon>Mycoplasmataceae</taxon>
        <taxon>Mycoplasma</taxon>
    </lineage>
</organism>
<comment type="caution">
    <text evidence="3">The sequence shown here is derived from an EMBL/GenBank/DDBJ whole genome shotgun (WGS) entry which is preliminary data.</text>
</comment>
<name>A0A328PP76_9MOLU</name>
<dbReference type="OrthoDB" id="394758at2"/>
<proteinExistence type="predicted"/>
<evidence type="ECO:0000313" key="4">
    <source>
        <dbReference type="Proteomes" id="UP000249762"/>
    </source>
</evidence>
<sequence>MPAITWKGGTVLISTIIGSIIGIKKLVTGESIIPPRSDEQYLVSDNLTEQYPILQKGTSSSIDPTSSYIEFPQSTVTDSQVTKLQAEKNYSSWDFANYTEEQKEKNRKEAERIYKILDDYTFKIFMPCGWGTGWILDYQIPKGNSKYPTKWYIATNSHVVWRLSFSENTYKQQLPKWDEWTRHLREKGRQAHRYNEVKNYQGPVRDTCWAVDTVGHIDLNLSHHSTGENNRSDVGGVALGEMKEPKLFFSAFNFLDKKTYGDHFSDFSVMEIEFNSEEIAQRVTRNFATKYENNLQDAINLFGKPIESKYQSKEELWKAKDNYYILSYPKVPGKDKWEQTINWDKNNAIASHLVAHGFEMNERNKNKYKGFVQARKHWEDWRKGFKWQGDVYHKFGHYYQLLGNAVGPGSSGGVFVDGNGVAVAVTGQTSQNPYGTGGMFSWAEPLRSDGVKDEELGINTPKYDLILGAEGQNNSYKQQVEKWILSNGGETWLSRRGKWVAPKKN</sequence>
<dbReference type="AlphaFoldDB" id="A0A328PP76"/>
<dbReference type="PRINTS" id="PR00840">
    <property type="entry name" value="Y06768FAMILY"/>
</dbReference>
<accession>A0A328PP76</accession>
<dbReference type="Proteomes" id="UP000249762">
    <property type="component" value="Unassembled WGS sequence"/>
</dbReference>
<dbReference type="EMBL" id="QKVO01000018">
    <property type="protein sequence ID" value="RAO94818.1"/>
    <property type="molecule type" value="Genomic_DNA"/>
</dbReference>
<evidence type="ECO:0000259" key="2">
    <source>
        <dbReference type="Pfam" id="PF01732"/>
    </source>
</evidence>
<dbReference type="InterPro" id="IPR022382">
    <property type="entry name" value="Mycoplasma_peptidase_DUF31"/>
</dbReference>
<reference evidence="4" key="1">
    <citation type="submission" date="2018-06" db="EMBL/GenBank/DDBJ databases">
        <authorList>
            <person name="Martinez Ocampo F."/>
            <person name="Quiroz Castaneda R.E."/>
            <person name="Rojas Lopez X."/>
        </authorList>
    </citation>
    <scope>NUCLEOTIDE SEQUENCE [LARGE SCALE GENOMIC DNA]</scope>
    <source>
        <strain evidence="4">INIFAP02</strain>
    </source>
</reference>
<evidence type="ECO:0000256" key="1">
    <source>
        <dbReference type="ARBA" id="ARBA00022475"/>
    </source>
</evidence>
<dbReference type="RefSeq" id="WP_112665841.1">
    <property type="nucleotide sequence ID" value="NZ_QKVO01000018.1"/>
</dbReference>
<dbReference type="Pfam" id="PF01732">
    <property type="entry name" value="Mycop_pep_DUF31"/>
    <property type="match status" value="1"/>
</dbReference>
<dbReference type="InterPro" id="IPR022381">
    <property type="entry name" value="Uncharacterised_MG067"/>
</dbReference>
<feature type="domain" description="DUF31" evidence="2">
    <location>
        <begin position="131"/>
        <end position="424"/>
    </location>
</feature>
<keyword evidence="4" id="KW-1185">Reference proteome</keyword>
<dbReference type="NCBIfam" id="NF045841">
    <property type="entry name" value="Ig_SerProt_MIP"/>
    <property type="match status" value="1"/>
</dbReference>
<evidence type="ECO:0000313" key="3">
    <source>
        <dbReference type="EMBL" id="RAO94818.1"/>
    </source>
</evidence>
<dbReference type="SUPFAM" id="SSF50494">
    <property type="entry name" value="Trypsin-like serine proteases"/>
    <property type="match status" value="1"/>
</dbReference>